<dbReference type="EMBL" id="UINC01000042">
    <property type="protein sequence ID" value="SUZ47914.1"/>
    <property type="molecule type" value="Genomic_DNA"/>
</dbReference>
<dbReference type="GO" id="GO:0016787">
    <property type="term" value="F:hydrolase activity"/>
    <property type="evidence" value="ECO:0007669"/>
    <property type="project" value="UniProtKB-KW"/>
</dbReference>
<protein>
    <recommendedName>
        <fullName evidence="4">Peptidase S9 prolyl oligopeptidase catalytic domain-containing protein</fullName>
    </recommendedName>
</protein>
<sequence length="516" mass="57719">MRTLLPVIVLAAVWFQPQTVSRVSAQVTSSDLSMLELIFRNRFVPFSEQEMQPELLAVRERVSTFGNAGDDVERYKAMIEGMARMYLGAWDEGIEVASILDINLPAKLYEPGATVPVEITSLYERETPLGGRYGVQVRFLDPAEEPIYESDLLILEGLTAVSTEVDIPREATSGRYLVEYSLWAEGASDPIVRTSRSIYIIEAFEERVTAMLFDSRRPQLRRQVGRSSSRALANTTVLWHLDMYQRGRREWLAGAYMGYPVIMNQIFEQGTLMVEPMRFDTEIGLAEGFINDLGLGRDPLATRSGDMRLAYRSSVDRELVPFRLFVPDDYDRSQSYPLVVALHGAGGDENTFMDSFDGTLKKNARDRGYIIASVNGRGPYGGYRDASAQDVMDVVDLVQRVYPIDETRTYLMGHSMGGGGTVRIGFEYADRFAALAPIAGYGSAEDLAKAPEMPLFLAQGELDALVPVERARNFHQAAQALGMPSVHYVENEGTDHVAIVAEVMAQVFDWFDLHHR</sequence>
<gene>
    <name evidence="3" type="ORF">METZ01_LOCUS768</name>
</gene>
<dbReference type="AlphaFoldDB" id="A0A381N1I8"/>
<evidence type="ECO:0000256" key="2">
    <source>
        <dbReference type="ARBA" id="ARBA00022801"/>
    </source>
</evidence>
<dbReference type="PANTHER" id="PTHR43037">
    <property type="entry name" value="UNNAMED PRODUCT-RELATED"/>
    <property type="match status" value="1"/>
</dbReference>
<proteinExistence type="predicted"/>
<dbReference type="PANTHER" id="PTHR43037:SF5">
    <property type="entry name" value="FERULOYL ESTERASE"/>
    <property type="match status" value="1"/>
</dbReference>
<dbReference type="InterPro" id="IPR050955">
    <property type="entry name" value="Plant_Biomass_Hydrol_Est"/>
</dbReference>
<name>A0A381N1I8_9ZZZZ</name>
<dbReference type="SUPFAM" id="SSF53474">
    <property type="entry name" value="alpha/beta-Hydrolases"/>
    <property type="match status" value="1"/>
</dbReference>
<accession>A0A381N1I8</accession>
<keyword evidence="2" id="KW-0378">Hydrolase</keyword>
<dbReference type="Gene3D" id="3.40.50.1820">
    <property type="entry name" value="alpha/beta hydrolase"/>
    <property type="match status" value="1"/>
</dbReference>
<keyword evidence="1" id="KW-0732">Signal</keyword>
<evidence type="ECO:0000313" key="3">
    <source>
        <dbReference type="EMBL" id="SUZ47914.1"/>
    </source>
</evidence>
<dbReference type="InterPro" id="IPR000801">
    <property type="entry name" value="Esterase-like"/>
</dbReference>
<evidence type="ECO:0008006" key="4">
    <source>
        <dbReference type="Google" id="ProtNLM"/>
    </source>
</evidence>
<organism evidence="3">
    <name type="scientific">marine metagenome</name>
    <dbReference type="NCBI Taxonomy" id="408172"/>
    <lineage>
        <taxon>unclassified sequences</taxon>
        <taxon>metagenomes</taxon>
        <taxon>ecological metagenomes</taxon>
    </lineage>
</organism>
<dbReference type="InterPro" id="IPR029058">
    <property type="entry name" value="AB_hydrolase_fold"/>
</dbReference>
<evidence type="ECO:0000256" key="1">
    <source>
        <dbReference type="ARBA" id="ARBA00022729"/>
    </source>
</evidence>
<reference evidence="3" key="1">
    <citation type="submission" date="2018-05" db="EMBL/GenBank/DDBJ databases">
        <authorList>
            <person name="Lanie J.A."/>
            <person name="Ng W.-L."/>
            <person name="Kazmierczak K.M."/>
            <person name="Andrzejewski T.M."/>
            <person name="Davidsen T.M."/>
            <person name="Wayne K.J."/>
            <person name="Tettelin H."/>
            <person name="Glass J.I."/>
            <person name="Rusch D."/>
            <person name="Podicherti R."/>
            <person name="Tsui H.-C.T."/>
            <person name="Winkler M.E."/>
        </authorList>
    </citation>
    <scope>NUCLEOTIDE SEQUENCE</scope>
</reference>
<dbReference type="Pfam" id="PF00756">
    <property type="entry name" value="Esterase"/>
    <property type="match status" value="1"/>
</dbReference>